<accession>T0ZRD3</accession>
<gene>
    <name evidence="3" type="ORF">B1B_17715</name>
</gene>
<dbReference type="InterPro" id="IPR036249">
    <property type="entry name" value="Thioredoxin-like_sf"/>
</dbReference>
<feature type="domain" description="Thioredoxin-like fold" evidence="2">
    <location>
        <begin position="137"/>
        <end position="210"/>
    </location>
</feature>
<protein>
    <submittedName>
        <fullName evidence="3">Glutaredoxin-like protein</fullName>
    </submittedName>
</protein>
<dbReference type="NCBIfam" id="TIGR02187">
    <property type="entry name" value="PDO_seleno_TRX"/>
    <property type="match status" value="1"/>
</dbReference>
<evidence type="ECO:0000259" key="2">
    <source>
        <dbReference type="Pfam" id="PF13192"/>
    </source>
</evidence>
<organism evidence="3">
    <name type="scientific">mine drainage metagenome</name>
    <dbReference type="NCBI Taxonomy" id="410659"/>
    <lineage>
        <taxon>unclassified sequences</taxon>
        <taxon>metagenomes</taxon>
        <taxon>ecological metagenomes</taxon>
    </lineage>
</organism>
<dbReference type="AlphaFoldDB" id="T0ZRD3"/>
<evidence type="ECO:0000313" key="3">
    <source>
        <dbReference type="EMBL" id="EQD32390.1"/>
    </source>
</evidence>
<dbReference type="Pfam" id="PF00085">
    <property type="entry name" value="Thioredoxin"/>
    <property type="match status" value="1"/>
</dbReference>
<dbReference type="EMBL" id="AUZY01011849">
    <property type="protein sequence ID" value="EQD32390.1"/>
    <property type="molecule type" value="Genomic_DNA"/>
</dbReference>
<dbReference type="InterPro" id="IPR011903">
    <property type="entry name" value="TON_0319-like"/>
</dbReference>
<dbReference type="Pfam" id="PF13192">
    <property type="entry name" value="Thioredoxin_3"/>
    <property type="match status" value="1"/>
</dbReference>
<name>T0ZRD3_9ZZZZ</name>
<dbReference type="SUPFAM" id="SSF52833">
    <property type="entry name" value="Thioredoxin-like"/>
    <property type="match status" value="2"/>
</dbReference>
<feature type="domain" description="Thioredoxin" evidence="1">
    <location>
        <begin position="11"/>
        <end position="92"/>
    </location>
</feature>
<evidence type="ECO:0000259" key="1">
    <source>
        <dbReference type="Pfam" id="PF00085"/>
    </source>
</evidence>
<reference evidence="3" key="1">
    <citation type="submission" date="2013-08" db="EMBL/GenBank/DDBJ databases">
        <authorList>
            <person name="Mendez C."/>
            <person name="Richter M."/>
            <person name="Ferrer M."/>
            <person name="Sanchez J."/>
        </authorList>
    </citation>
    <scope>NUCLEOTIDE SEQUENCE</scope>
</reference>
<comment type="caution">
    <text evidence="3">The sequence shown here is derived from an EMBL/GenBank/DDBJ whole genome shotgun (WGS) entry which is preliminary data.</text>
</comment>
<dbReference type="Gene3D" id="3.40.30.10">
    <property type="entry name" value="Glutaredoxin"/>
    <property type="match status" value="2"/>
</dbReference>
<proteinExistence type="predicted"/>
<dbReference type="InterPro" id="IPR013766">
    <property type="entry name" value="Thioredoxin_domain"/>
</dbReference>
<dbReference type="PANTHER" id="PTHR37170">
    <property type="entry name" value="GLUTAREDOXIN-RELATED"/>
    <property type="match status" value="1"/>
</dbReference>
<dbReference type="PANTHER" id="PTHR37170:SF1">
    <property type="entry name" value="GLUTAREDOXIN-LIKE PROTEIN"/>
    <property type="match status" value="1"/>
</dbReference>
<dbReference type="CDD" id="cd02973">
    <property type="entry name" value="TRX_GRX_like"/>
    <property type="match status" value="1"/>
</dbReference>
<dbReference type="InterPro" id="IPR012336">
    <property type="entry name" value="Thioredoxin-like_fold"/>
</dbReference>
<dbReference type="PROSITE" id="PS51354">
    <property type="entry name" value="GLUTAREDOXIN_2"/>
    <property type="match status" value="1"/>
</dbReference>
<sequence>MALIKEEDKQLLQSEFNKYLRDDVDLVVFTSENEDCRYCKEVVQICDELSETSEKISVKRFVFEKDNDECKKYGVTKYPAVAVTKHGETSGRIKYYGIPSGYEFGSVIEDIKMVSTNEAKISAKAMEIISRIDKPVSIKVFVTTSCPYCPRAVGTAHKFALANSNISGEMIEAGEFSNDANEFGVSSVPHIVINGDVQFVGARSDEEFAQFIMEAYNHSTQA</sequence>
<reference evidence="3" key="2">
    <citation type="journal article" date="2014" name="ISME J.">
        <title>Microbial stratification in low pH oxic and suboxic macroscopic growths along an acid mine drainage.</title>
        <authorList>
            <person name="Mendez-Garcia C."/>
            <person name="Mesa V."/>
            <person name="Sprenger R.R."/>
            <person name="Richter M."/>
            <person name="Diez M.S."/>
            <person name="Solano J."/>
            <person name="Bargiela R."/>
            <person name="Golyshina O.V."/>
            <person name="Manteca A."/>
            <person name="Ramos J.L."/>
            <person name="Gallego J.R."/>
            <person name="Llorente I."/>
            <person name="Martins Dos Santos V.A."/>
            <person name="Jensen O.N."/>
            <person name="Pelaez A.I."/>
            <person name="Sanchez J."/>
            <person name="Ferrer M."/>
        </authorList>
    </citation>
    <scope>NUCLEOTIDE SEQUENCE</scope>
</reference>